<organism evidence="3 4">
    <name type="scientific">Flaviaesturariibacter flavus</name>
    <dbReference type="NCBI Taxonomy" id="2502780"/>
    <lineage>
        <taxon>Bacteria</taxon>
        <taxon>Pseudomonadati</taxon>
        <taxon>Bacteroidota</taxon>
        <taxon>Chitinophagia</taxon>
        <taxon>Chitinophagales</taxon>
        <taxon>Chitinophagaceae</taxon>
        <taxon>Flaviaestuariibacter</taxon>
    </lineage>
</organism>
<comment type="caution">
    <text evidence="3">The sequence shown here is derived from an EMBL/GenBank/DDBJ whole genome shotgun (WGS) entry which is preliminary data.</text>
</comment>
<keyword evidence="4" id="KW-1185">Reference proteome</keyword>
<dbReference type="SUPFAM" id="SSF55008">
    <property type="entry name" value="HMA, heavy metal-associated domain"/>
    <property type="match status" value="1"/>
</dbReference>
<dbReference type="Proteomes" id="UP000295334">
    <property type="component" value="Unassembled WGS sequence"/>
</dbReference>
<dbReference type="InterPro" id="IPR036163">
    <property type="entry name" value="HMA_dom_sf"/>
</dbReference>
<dbReference type="AlphaFoldDB" id="A0A4R1BJY9"/>
<dbReference type="RefSeq" id="WP_131447522.1">
    <property type="nucleotide sequence ID" value="NZ_SJZI01000008.1"/>
</dbReference>
<dbReference type="EMBL" id="SJZI01000008">
    <property type="protein sequence ID" value="TCJ17577.1"/>
    <property type="molecule type" value="Genomic_DNA"/>
</dbReference>
<gene>
    <name evidence="3" type="ORF">EPD60_05125</name>
</gene>
<evidence type="ECO:0000259" key="2">
    <source>
        <dbReference type="PROSITE" id="PS50846"/>
    </source>
</evidence>
<evidence type="ECO:0000313" key="4">
    <source>
        <dbReference type="Proteomes" id="UP000295334"/>
    </source>
</evidence>
<dbReference type="GO" id="GO:0046872">
    <property type="term" value="F:metal ion binding"/>
    <property type="evidence" value="ECO:0007669"/>
    <property type="project" value="InterPro"/>
</dbReference>
<proteinExistence type="predicted"/>
<reference evidence="3 4" key="1">
    <citation type="submission" date="2019-03" db="EMBL/GenBank/DDBJ databases">
        <authorList>
            <person name="Kim M.K.M."/>
        </authorList>
    </citation>
    <scope>NUCLEOTIDE SEQUENCE [LARGE SCALE GENOMIC DNA]</scope>
    <source>
        <strain evidence="3 4">17J68-12</strain>
    </source>
</reference>
<dbReference type="PROSITE" id="PS50846">
    <property type="entry name" value="HMA_2"/>
    <property type="match status" value="1"/>
</dbReference>
<sequence length="180" mass="18916">MKSIYAMLIALLLGGGVSAQVTRVSLQASGLTCSMCSKAVKNALEKVSFVDKVQVDIKNQQYNLTFKEGSTPDFDALAGAVEGAGFSVAALKVTADLPAAATLAKDEHLQIGGQTFHFLNAANQSVSGSVTFSLVDKNFVAAKEYKKWSALSKMACVKTGRMASCCTKGGAEARIFHAII</sequence>
<feature type="domain" description="HMA" evidence="2">
    <location>
        <begin position="22"/>
        <end position="89"/>
    </location>
</feature>
<evidence type="ECO:0000256" key="1">
    <source>
        <dbReference type="SAM" id="SignalP"/>
    </source>
</evidence>
<dbReference type="InterPro" id="IPR006121">
    <property type="entry name" value="HMA_dom"/>
</dbReference>
<accession>A0A4R1BJY9</accession>
<dbReference type="Gene3D" id="3.30.70.100">
    <property type="match status" value="1"/>
</dbReference>
<dbReference type="Pfam" id="PF00403">
    <property type="entry name" value="HMA"/>
    <property type="match status" value="1"/>
</dbReference>
<protein>
    <submittedName>
        <fullName evidence="3">Copper chaperone</fullName>
    </submittedName>
</protein>
<feature type="chain" id="PRO_5020563157" evidence="1">
    <location>
        <begin position="20"/>
        <end position="180"/>
    </location>
</feature>
<name>A0A4R1BJY9_9BACT</name>
<keyword evidence="1" id="KW-0732">Signal</keyword>
<evidence type="ECO:0000313" key="3">
    <source>
        <dbReference type="EMBL" id="TCJ17577.1"/>
    </source>
</evidence>
<dbReference type="OrthoDB" id="667084at2"/>
<dbReference type="CDD" id="cd00371">
    <property type="entry name" value="HMA"/>
    <property type="match status" value="1"/>
</dbReference>
<feature type="signal peptide" evidence="1">
    <location>
        <begin position="1"/>
        <end position="19"/>
    </location>
</feature>